<feature type="compositionally biased region" description="Basic and acidic residues" evidence="1">
    <location>
        <begin position="43"/>
        <end position="66"/>
    </location>
</feature>
<feature type="region of interest" description="Disordered" evidence="1">
    <location>
        <begin position="98"/>
        <end position="128"/>
    </location>
</feature>
<dbReference type="EMBL" id="KV426392">
    <property type="protein sequence ID" value="KZV81437.1"/>
    <property type="molecule type" value="Genomic_DNA"/>
</dbReference>
<evidence type="ECO:0000256" key="2">
    <source>
        <dbReference type="SAM" id="Phobius"/>
    </source>
</evidence>
<dbReference type="AlphaFoldDB" id="A0A165BXN9"/>
<accession>A0A165BXN9</accession>
<feature type="compositionally biased region" description="Basic and acidic residues" evidence="1">
    <location>
        <begin position="118"/>
        <end position="128"/>
    </location>
</feature>
<organism evidence="3 4">
    <name type="scientific">Exidia glandulosa HHB12029</name>
    <dbReference type="NCBI Taxonomy" id="1314781"/>
    <lineage>
        <taxon>Eukaryota</taxon>
        <taxon>Fungi</taxon>
        <taxon>Dikarya</taxon>
        <taxon>Basidiomycota</taxon>
        <taxon>Agaricomycotina</taxon>
        <taxon>Agaricomycetes</taxon>
        <taxon>Auriculariales</taxon>
        <taxon>Exidiaceae</taxon>
        <taxon>Exidia</taxon>
    </lineage>
</organism>
<feature type="compositionally biased region" description="Acidic residues" evidence="1">
    <location>
        <begin position="104"/>
        <end position="117"/>
    </location>
</feature>
<feature type="transmembrane region" description="Helical" evidence="2">
    <location>
        <begin position="6"/>
        <end position="28"/>
    </location>
</feature>
<name>A0A165BXN9_EXIGL</name>
<dbReference type="Proteomes" id="UP000077266">
    <property type="component" value="Unassembled WGS sequence"/>
</dbReference>
<keyword evidence="2" id="KW-0812">Transmembrane</keyword>
<keyword evidence="2" id="KW-1133">Transmembrane helix</keyword>
<proteinExistence type="predicted"/>
<dbReference type="InParanoid" id="A0A165BXN9"/>
<evidence type="ECO:0000256" key="1">
    <source>
        <dbReference type="SAM" id="MobiDB-lite"/>
    </source>
</evidence>
<feature type="region of interest" description="Disordered" evidence="1">
    <location>
        <begin position="42"/>
        <end position="66"/>
    </location>
</feature>
<evidence type="ECO:0000313" key="4">
    <source>
        <dbReference type="Proteomes" id="UP000077266"/>
    </source>
</evidence>
<sequence length="128" mass="14904">MHEAAILILATTGPFLLVGLSCITFLLLKRVELRDEEDDDDYGDRLYRYHDSPDYEDPERGHLREKTPMVPAVRVLVSEQRNHMVDLLRSRWTTENEYARLEQEDGEDEESDAETDSGDYHDEAVIYS</sequence>
<reference evidence="3 4" key="1">
    <citation type="journal article" date="2016" name="Mol. Biol. Evol.">
        <title>Comparative Genomics of Early-Diverging Mushroom-Forming Fungi Provides Insights into the Origins of Lignocellulose Decay Capabilities.</title>
        <authorList>
            <person name="Nagy L.G."/>
            <person name="Riley R."/>
            <person name="Tritt A."/>
            <person name="Adam C."/>
            <person name="Daum C."/>
            <person name="Floudas D."/>
            <person name="Sun H."/>
            <person name="Yadav J.S."/>
            <person name="Pangilinan J."/>
            <person name="Larsson K.H."/>
            <person name="Matsuura K."/>
            <person name="Barry K."/>
            <person name="Labutti K."/>
            <person name="Kuo R."/>
            <person name="Ohm R.A."/>
            <person name="Bhattacharya S.S."/>
            <person name="Shirouzu T."/>
            <person name="Yoshinaga Y."/>
            <person name="Martin F.M."/>
            <person name="Grigoriev I.V."/>
            <person name="Hibbett D.S."/>
        </authorList>
    </citation>
    <scope>NUCLEOTIDE SEQUENCE [LARGE SCALE GENOMIC DNA]</scope>
    <source>
        <strain evidence="3 4">HHB12029</strain>
    </source>
</reference>
<keyword evidence="4" id="KW-1185">Reference proteome</keyword>
<keyword evidence="2" id="KW-0472">Membrane</keyword>
<protein>
    <submittedName>
        <fullName evidence="3">Uncharacterized protein</fullName>
    </submittedName>
</protein>
<evidence type="ECO:0000313" key="3">
    <source>
        <dbReference type="EMBL" id="KZV81437.1"/>
    </source>
</evidence>
<gene>
    <name evidence="3" type="ORF">EXIGLDRAFT_731331</name>
</gene>